<dbReference type="AlphaFoldDB" id="W5WE53"/>
<evidence type="ECO:0000313" key="3">
    <source>
        <dbReference type="Proteomes" id="UP000019225"/>
    </source>
</evidence>
<dbReference type="STRING" id="1449976.KALB_6103"/>
<keyword evidence="3" id="KW-1185">Reference proteome</keyword>
<reference evidence="2 3" key="1">
    <citation type="journal article" date="2014" name="BMC Genomics">
        <title>Complete genome sequence of producer of the glycopeptide antibiotic Aculeximycin Kutzneria albida DSM 43870T, a representative of minor genus of Pseudonocardiaceae.</title>
        <authorList>
            <person name="Rebets Y."/>
            <person name="Tokovenko B."/>
            <person name="Lushchyk I."/>
            <person name="Ruckert C."/>
            <person name="Zaburannyi N."/>
            <person name="Bechthold A."/>
            <person name="Kalinowski J."/>
            <person name="Luzhetskyy A."/>
        </authorList>
    </citation>
    <scope>NUCLEOTIDE SEQUENCE [LARGE SCALE GENOMIC DNA]</scope>
    <source>
        <strain evidence="2">DSM 43870</strain>
    </source>
</reference>
<protein>
    <submittedName>
        <fullName evidence="2">Uncharacterized protein</fullName>
    </submittedName>
</protein>
<dbReference type="RefSeq" id="WP_025359376.1">
    <property type="nucleotide sequence ID" value="NZ_CP007155.1"/>
</dbReference>
<dbReference type="Proteomes" id="UP000019225">
    <property type="component" value="Chromosome"/>
</dbReference>
<dbReference type="HOGENOM" id="CLU_609404_0_0_11"/>
<evidence type="ECO:0000313" key="2">
    <source>
        <dbReference type="EMBL" id="AHH99463.1"/>
    </source>
</evidence>
<name>W5WE53_9PSEU</name>
<dbReference type="OrthoDB" id="5182296at2"/>
<organism evidence="2 3">
    <name type="scientific">Kutzneria albida DSM 43870</name>
    <dbReference type="NCBI Taxonomy" id="1449976"/>
    <lineage>
        <taxon>Bacteria</taxon>
        <taxon>Bacillati</taxon>
        <taxon>Actinomycetota</taxon>
        <taxon>Actinomycetes</taxon>
        <taxon>Pseudonocardiales</taxon>
        <taxon>Pseudonocardiaceae</taxon>
        <taxon>Kutzneria</taxon>
    </lineage>
</organism>
<proteinExistence type="predicted"/>
<dbReference type="eggNOG" id="ENOG5032S5G">
    <property type="taxonomic scope" value="Bacteria"/>
</dbReference>
<feature type="region of interest" description="Disordered" evidence="1">
    <location>
        <begin position="430"/>
        <end position="449"/>
    </location>
</feature>
<accession>W5WE53</accession>
<evidence type="ECO:0000256" key="1">
    <source>
        <dbReference type="SAM" id="MobiDB-lite"/>
    </source>
</evidence>
<dbReference type="KEGG" id="kal:KALB_6103"/>
<sequence length="449" mass="47554">MTTPSSTEQDTPTVGGAIARLNAQDGLFLRAEHLTLMQDYSEDLAKALGTACGPGVVHGFPVTLAKDKVVVGPGLAVDPSGTVLESKKTDAKVSFPKEPLPADGFYVVQLLEGKWFYGTDSVYGNPCDDTCSGATALHPNEGRGITVMLTPATLSGFDGQASDKRRNWLASHYFERERGYAKPWLQQPAPGRVVSPLQSLAWSTGLDAPATSGVPIAVLFTVNGKWQVDTWTARRDLSGSTALRGWQWRLAGRPWDVFLAQVLQFQDQLSTRSAAQVTSLDQVVQWLDAARADVTGGASASSVDLLNSAIGALSGAQAPAAQAVSLVERGFQDLPPAGFLPVDPKGNVAEQVTALFPATVPLTFYTCRFDYTPQVLESAQHSDRIPLDGSEAGLGVDVFIPSGQPDWVVFARNNEPVPLGGGTAIGARATTRAPKAAARRGDAGVTRRA</sequence>
<dbReference type="EMBL" id="CP007155">
    <property type="protein sequence ID" value="AHH99463.1"/>
    <property type="molecule type" value="Genomic_DNA"/>
</dbReference>
<gene>
    <name evidence="2" type="ORF">KALB_6103</name>
</gene>